<name>A0ABU8QSG7_9PSED</name>
<keyword evidence="3" id="KW-1185">Reference proteome</keyword>
<protein>
    <recommendedName>
        <fullName evidence="4">DUF3592 domain-containing protein</fullName>
    </recommendedName>
</protein>
<evidence type="ECO:0000256" key="1">
    <source>
        <dbReference type="SAM" id="Phobius"/>
    </source>
</evidence>
<keyword evidence="1" id="KW-1133">Transmembrane helix</keyword>
<evidence type="ECO:0000313" key="3">
    <source>
        <dbReference type="Proteomes" id="UP001380290"/>
    </source>
</evidence>
<evidence type="ECO:0000313" key="2">
    <source>
        <dbReference type="EMBL" id="MEJ5863614.1"/>
    </source>
</evidence>
<feature type="transmembrane region" description="Helical" evidence="1">
    <location>
        <begin position="21"/>
        <end position="41"/>
    </location>
</feature>
<keyword evidence="1" id="KW-0472">Membrane</keyword>
<dbReference type="Proteomes" id="UP001380290">
    <property type="component" value="Unassembled WGS sequence"/>
</dbReference>
<proteinExistence type="predicted"/>
<feature type="transmembrane region" description="Helical" evidence="1">
    <location>
        <begin position="148"/>
        <end position="169"/>
    </location>
</feature>
<reference evidence="2 3" key="1">
    <citation type="submission" date="2024-02" db="EMBL/GenBank/DDBJ databases">
        <title>Identification of pathogenicity and growth-promoting function of Pseudomonas putida variant.</title>
        <authorList>
            <person name="Sun J."/>
        </authorList>
    </citation>
    <scope>NUCLEOTIDE SEQUENCE [LARGE SCALE GENOMIC DNA]</scope>
    <source>
        <strain evidence="2 3">A03</strain>
    </source>
</reference>
<comment type="caution">
    <text evidence="2">The sequence shown here is derived from an EMBL/GenBank/DDBJ whole genome shotgun (WGS) entry which is preliminary data.</text>
</comment>
<evidence type="ECO:0008006" key="4">
    <source>
        <dbReference type="Google" id="ProtNLM"/>
    </source>
</evidence>
<dbReference type="EMBL" id="JBBHLC010000022">
    <property type="protein sequence ID" value="MEJ5863614.1"/>
    <property type="molecule type" value="Genomic_DNA"/>
</dbReference>
<keyword evidence="1" id="KW-0812">Transmembrane</keyword>
<organism evidence="2 3">
    <name type="scientific">Pseudomonas farsensis</name>
    <dbReference type="NCBI Taxonomy" id="2745492"/>
    <lineage>
        <taxon>Bacteria</taxon>
        <taxon>Pseudomonadati</taxon>
        <taxon>Pseudomonadota</taxon>
        <taxon>Gammaproteobacteria</taxon>
        <taxon>Pseudomonadales</taxon>
        <taxon>Pseudomonadaceae</taxon>
        <taxon>Pseudomonas</taxon>
    </lineage>
</organism>
<sequence length="178" mass="19372">MLHLLSAHRHLPSKTKALGCWSFALTALLVAGVYLLTWQTYRAPEPASWVGLGATVNSNGSSWKPDRSLTQFGVRFTLPGDSASQVRPVYADTQAFHAAGLRKGTPVRLVAEPHADQVIIRELATLEGQVLYDDGLYQRVIQANNDSIRLIVIALPILALAGLAAGVYFGTRRARPTR</sequence>
<gene>
    <name evidence="2" type="ORF">V7S98_10290</name>
</gene>
<dbReference type="RefSeq" id="WP_339599182.1">
    <property type="nucleotide sequence ID" value="NZ_JBBHLC010000022.1"/>
</dbReference>
<accession>A0ABU8QSG7</accession>